<dbReference type="EMBL" id="CP053085">
    <property type="protein sequence ID" value="QJR37272.1"/>
    <property type="molecule type" value="Genomic_DNA"/>
</dbReference>
<name>A0A6M4IWK1_9BACT</name>
<proteinExistence type="predicted"/>
<gene>
    <name evidence="1" type="ORF">HKW67_18010</name>
</gene>
<sequence>MTTHRGNWVERNDPIEPELARVLAHPLGLPHDDARLLEHALTVRGLVEAGGNEVDVTKYARRLFESFGLPKPDAVVARLLGLALWHVTKAGLVRNNAQRRVEELVRQLPPEAPLSERLAAAIERAP</sequence>
<dbReference type="RefSeq" id="WP_171226706.1">
    <property type="nucleotide sequence ID" value="NZ_CP053085.1"/>
</dbReference>
<evidence type="ECO:0000313" key="1">
    <source>
        <dbReference type="EMBL" id="QJR37272.1"/>
    </source>
</evidence>
<evidence type="ECO:0000313" key="2">
    <source>
        <dbReference type="Proteomes" id="UP000500938"/>
    </source>
</evidence>
<keyword evidence="2" id="KW-1185">Reference proteome</keyword>
<dbReference type="Proteomes" id="UP000500938">
    <property type="component" value="Chromosome"/>
</dbReference>
<organism evidence="1 2">
    <name type="scientific">Gemmatimonas groenlandica</name>
    <dbReference type="NCBI Taxonomy" id="2732249"/>
    <lineage>
        <taxon>Bacteria</taxon>
        <taxon>Pseudomonadati</taxon>
        <taxon>Gemmatimonadota</taxon>
        <taxon>Gemmatimonadia</taxon>
        <taxon>Gemmatimonadales</taxon>
        <taxon>Gemmatimonadaceae</taxon>
        <taxon>Gemmatimonas</taxon>
    </lineage>
</organism>
<accession>A0A6M4IWK1</accession>
<dbReference type="AlphaFoldDB" id="A0A6M4IWK1"/>
<protein>
    <submittedName>
        <fullName evidence="1">Uncharacterized protein</fullName>
    </submittedName>
</protein>
<reference evidence="1 2" key="1">
    <citation type="submission" date="2020-05" db="EMBL/GenBank/DDBJ databases">
        <title>Complete genome sequence of Gemmatimonas greenlandica TET16.</title>
        <authorList>
            <person name="Zeng Y."/>
        </authorList>
    </citation>
    <scope>NUCLEOTIDE SEQUENCE [LARGE SCALE GENOMIC DNA]</scope>
    <source>
        <strain evidence="1 2">TET16</strain>
    </source>
</reference>
<dbReference type="KEGG" id="ggr:HKW67_18010"/>